<dbReference type="PANTHER" id="PTHR31579:SF34">
    <property type="entry name" value="T14N5.3 PROTEIN"/>
    <property type="match status" value="1"/>
</dbReference>
<name>A0A5A7PP00_STRAF</name>
<gene>
    <name evidence="1" type="ORF">STAS_10219</name>
</gene>
<dbReference type="Proteomes" id="UP000325081">
    <property type="component" value="Unassembled WGS sequence"/>
</dbReference>
<sequence length="268" mass="31392">MRTPTILSKTSKVGKFKMSISEDERLSQLIRDYIEIGSTVQSTRIWPPSKSLQFHDSPTFFSLQEIMEESTDAETEIYGKILSYYKEKEMKHMERINNSRKWIVFRLELDNCEAHLCQTSWSTPFGKPQDFQFKGEYEYVEVIKIDKNGCKKERLIVDIDFRTQFEVSRPTQNYQELINGLPLIFVGTEEKLEKLISLISGAAKRSLKERGLHVPPWRKATYMHSKWFSKNCKKVSFSELDFSSYNFPNNNDNNNNNNGINGCFQDFL</sequence>
<evidence type="ECO:0000313" key="1">
    <source>
        <dbReference type="EMBL" id="GER34037.1"/>
    </source>
</evidence>
<dbReference type="OrthoDB" id="691424at2759"/>
<dbReference type="PANTHER" id="PTHR31579">
    <property type="entry name" value="OS03G0796600 PROTEIN"/>
    <property type="match status" value="1"/>
</dbReference>
<organism evidence="1 2">
    <name type="scientific">Striga asiatica</name>
    <name type="common">Asiatic witchweed</name>
    <name type="synonym">Buchnera asiatica</name>
    <dbReference type="NCBI Taxonomy" id="4170"/>
    <lineage>
        <taxon>Eukaryota</taxon>
        <taxon>Viridiplantae</taxon>
        <taxon>Streptophyta</taxon>
        <taxon>Embryophyta</taxon>
        <taxon>Tracheophyta</taxon>
        <taxon>Spermatophyta</taxon>
        <taxon>Magnoliopsida</taxon>
        <taxon>eudicotyledons</taxon>
        <taxon>Gunneridae</taxon>
        <taxon>Pentapetalae</taxon>
        <taxon>asterids</taxon>
        <taxon>lamiids</taxon>
        <taxon>Lamiales</taxon>
        <taxon>Orobanchaceae</taxon>
        <taxon>Buchnereae</taxon>
        <taxon>Striga</taxon>
    </lineage>
</organism>
<reference evidence="2" key="1">
    <citation type="journal article" date="2019" name="Curr. Biol.">
        <title>Genome Sequence of Striga asiatica Provides Insight into the Evolution of Plant Parasitism.</title>
        <authorList>
            <person name="Yoshida S."/>
            <person name="Kim S."/>
            <person name="Wafula E.K."/>
            <person name="Tanskanen J."/>
            <person name="Kim Y.M."/>
            <person name="Honaas L."/>
            <person name="Yang Z."/>
            <person name="Spallek T."/>
            <person name="Conn C.E."/>
            <person name="Ichihashi Y."/>
            <person name="Cheong K."/>
            <person name="Cui S."/>
            <person name="Der J.P."/>
            <person name="Gundlach H."/>
            <person name="Jiao Y."/>
            <person name="Hori C."/>
            <person name="Ishida J.K."/>
            <person name="Kasahara H."/>
            <person name="Kiba T."/>
            <person name="Kim M.S."/>
            <person name="Koo N."/>
            <person name="Laohavisit A."/>
            <person name="Lee Y.H."/>
            <person name="Lumba S."/>
            <person name="McCourt P."/>
            <person name="Mortimer J.C."/>
            <person name="Mutuku J.M."/>
            <person name="Nomura T."/>
            <person name="Sasaki-Sekimoto Y."/>
            <person name="Seto Y."/>
            <person name="Wang Y."/>
            <person name="Wakatake T."/>
            <person name="Sakakibara H."/>
            <person name="Demura T."/>
            <person name="Yamaguchi S."/>
            <person name="Yoneyama K."/>
            <person name="Manabe R.I."/>
            <person name="Nelson D.C."/>
            <person name="Schulman A.H."/>
            <person name="Timko M.P."/>
            <person name="dePamphilis C.W."/>
            <person name="Choi D."/>
            <person name="Shirasu K."/>
        </authorList>
    </citation>
    <scope>NUCLEOTIDE SEQUENCE [LARGE SCALE GENOMIC DNA]</scope>
    <source>
        <strain evidence="2">cv. UVA1</strain>
    </source>
</reference>
<dbReference type="NCBIfam" id="TIGR01615">
    <property type="entry name" value="A_thal_3542"/>
    <property type="match status" value="1"/>
</dbReference>
<protein>
    <submittedName>
        <fullName evidence="1">Uncharacterized protein</fullName>
    </submittedName>
</protein>
<dbReference type="EMBL" id="BKCP01004849">
    <property type="protein sequence ID" value="GER34037.1"/>
    <property type="molecule type" value="Genomic_DNA"/>
</dbReference>
<dbReference type="InterPro" id="IPR006502">
    <property type="entry name" value="PDDEXK-like"/>
</dbReference>
<accession>A0A5A7PP00</accession>
<comment type="caution">
    <text evidence="1">The sequence shown here is derived from an EMBL/GenBank/DDBJ whole genome shotgun (WGS) entry which is preliminary data.</text>
</comment>
<dbReference type="Pfam" id="PF04720">
    <property type="entry name" value="PDDEXK_6"/>
    <property type="match status" value="1"/>
</dbReference>
<evidence type="ECO:0000313" key="2">
    <source>
        <dbReference type="Proteomes" id="UP000325081"/>
    </source>
</evidence>
<keyword evidence="2" id="KW-1185">Reference proteome</keyword>
<proteinExistence type="predicted"/>
<dbReference type="AlphaFoldDB" id="A0A5A7PP00"/>